<evidence type="ECO:0000256" key="2">
    <source>
        <dbReference type="ARBA" id="ARBA00022840"/>
    </source>
</evidence>
<keyword evidence="7" id="KW-1185">Reference proteome</keyword>
<dbReference type="EMBL" id="JAQQWI010000018">
    <property type="protein sequence ID" value="KAK8001832.1"/>
    <property type="molecule type" value="Genomic_DNA"/>
</dbReference>
<keyword evidence="2 4" id="KW-0067">ATP-binding</keyword>
<dbReference type="SMART" id="SM00248">
    <property type="entry name" value="ANK"/>
    <property type="match status" value="7"/>
</dbReference>
<sequence length="1103" mass="122060">MSSSWGLRAQAGIESAPASPSSEVLNFLAAITSVSLPLLTGLNLTTNSSQYEAPRFVGSGGFATIQVVERKHKNHDTDNVELVAVKRSGASAPFDVHFSQLTLELRILAHERLRLHPYIVDVRGLYLDGRSAELVSLALVLEYSDFGNLAHFLAHRREEGSELPMTDKIELLSQVCCGLNALHELRICHGDVKTQNVLVFENQGALVAKVSDFGSSVVSDSSDGSALVTRPGGTPLLTAPEIRNAYASNSTSFTIDDALRTDVYSFGLLVWEVLKNGDSYFGAAWLAMSEDDEATSVEVKEDFLRDLEHDALVSLGIEYLRILGLESVLYEKIKAVFGSTLQYNPSKRSRIPDICKILDDDAARHSHSQTPSGPADNCILAWTIDRSFYELLENEHRPTNKPIDRLPTSLQQKVFKALVVLASPENPTPLSTHAAMTVAECYTMAYGCSYDTNAVLHWLRIAAASGNRYASMWSARVHNTLEQRCTDSACLADDIHAELANITPSDYLSSRVKLLNFSMIEDVRNVTKSRQPNALDDLCVSVSVFDSLEVDNLPHLHIASLSGDNSWVTELLKTTDIHMRSQQGFTAIDYACIGGQLSTLKLLLSHGSNASVSTNRNITPLHLSIFFSRDTMADAVKLLIASGVSLTTESGRFAFSYHDIRLEGDALMWSVLTRNYALARILAPHMSTSSKLTGIRCALYMFFHEIADYLLSVTCIPDDFDPPSVYAIRRPFLHWIAHGLQSQQDIQNTISLAEKHGWNEFLALLVGRLQPGDLNEYVLDGGKMTYFQMAVKLGAVEAARIFLEVGGANVNLRMNHETQLSPLHICAFRDSTPQMWSLLLEHGADMRARASTKQVTPFQLAIMERRFNPMKPELLQSILQKTDDDVRSEVLHGLLNLMIRPAQHDLDDFFRWALSQQELCRKVNSRDEYGATMLQKAALHLHRDAVCHLLGAMADAGASLISNGYTILPLQLVCFRARLLYTLPLGHKSGKVLEADDSELQYIQGLSEALEIAAELLDCHADQGDDFLEGITKMHLLYRMRAFDHHERLGLAFTPDDASALGSWPGLEGKFTPEDLGDAGIEDETSAIKAALQEIETIRLDFP</sequence>
<reference evidence="6 7" key="1">
    <citation type="submission" date="2023-01" db="EMBL/GenBank/DDBJ databases">
        <title>Analysis of 21 Apiospora genomes using comparative genomics revels a genus with tremendous synthesis potential of carbohydrate active enzymes and secondary metabolites.</title>
        <authorList>
            <person name="Sorensen T."/>
        </authorList>
    </citation>
    <scope>NUCLEOTIDE SEQUENCE [LARGE SCALE GENOMIC DNA]</scope>
    <source>
        <strain evidence="6 7">CBS 20057</strain>
    </source>
</reference>
<dbReference type="InterPro" id="IPR011009">
    <property type="entry name" value="Kinase-like_dom_sf"/>
</dbReference>
<dbReference type="Gene3D" id="1.25.40.20">
    <property type="entry name" value="Ankyrin repeat-containing domain"/>
    <property type="match status" value="2"/>
</dbReference>
<keyword evidence="3" id="KW-0040">ANK repeat</keyword>
<evidence type="ECO:0000313" key="7">
    <source>
        <dbReference type="Proteomes" id="UP001396898"/>
    </source>
</evidence>
<keyword evidence="1 4" id="KW-0547">Nucleotide-binding</keyword>
<feature type="domain" description="Protein kinase" evidence="5">
    <location>
        <begin position="51"/>
        <end position="368"/>
    </location>
</feature>
<dbReference type="SUPFAM" id="SSF56112">
    <property type="entry name" value="Protein kinase-like (PK-like)"/>
    <property type="match status" value="1"/>
</dbReference>
<feature type="repeat" description="ANK" evidence="3">
    <location>
        <begin position="818"/>
        <end position="851"/>
    </location>
</feature>
<dbReference type="Proteomes" id="UP001396898">
    <property type="component" value="Unassembled WGS sequence"/>
</dbReference>
<dbReference type="SMART" id="SM00220">
    <property type="entry name" value="S_TKc"/>
    <property type="match status" value="1"/>
</dbReference>
<dbReference type="PROSITE" id="PS50297">
    <property type="entry name" value="ANK_REP_REGION"/>
    <property type="match status" value="1"/>
</dbReference>
<accession>A0ABR1R8I7</accession>
<organism evidence="6 7">
    <name type="scientific">Apiospora marii</name>
    <dbReference type="NCBI Taxonomy" id="335849"/>
    <lineage>
        <taxon>Eukaryota</taxon>
        <taxon>Fungi</taxon>
        <taxon>Dikarya</taxon>
        <taxon>Ascomycota</taxon>
        <taxon>Pezizomycotina</taxon>
        <taxon>Sordariomycetes</taxon>
        <taxon>Xylariomycetidae</taxon>
        <taxon>Amphisphaeriales</taxon>
        <taxon>Apiosporaceae</taxon>
        <taxon>Apiospora</taxon>
    </lineage>
</organism>
<comment type="caution">
    <text evidence="6">The sequence shown here is derived from an EMBL/GenBank/DDBJ whole genome shotgun (WGS) entry which is preliminary data.</text>
</comment>
<dbReference type="SUPFAM" id="SSF48403">
    <property type="entry name" value="Ankyrin repeat"/>
    <property type="match status" value="2"/>
</dbReference>
<dbReference type="Pfam" id="PF12796">
    <property type="entry name" value="Ank_2"/>
    <property type="match status" value="1"/>
</dbReference>
<evidence type="ECO:0000256" key="1">
    <source>
        <dbReference type="ARBA" id="ARBA00022741"/>
    </source>
</evidence>
<dbReference type="PROSITE" id="PS00108">
    <property type="entry name" value="PROTEIN_KINASE_ST"/>
    <property type="match status" value="1"/>
</dbReference>
<proteinExistence type="predicted"/>
<name>A0ABR1R8I7_9PEZI</name>
<dbReference type="Pfam" id="PF00069">
    <property type="entry name" value="Pkinase"/>
    <property type="match status" value="1"/>
</dbReference>
<dbReference type="CDD" id="cd00180">
    <property type="entry name" value="PKc"/>
    <property type="match status" value="1"/>
</dbReference>
<dbReference type="PROSITE" id="PS00107">
    <property type="entry name" value="PROTEIN_KINASE_ATP"/>
    <property type="match status" value="1"/>
</dbReference>
<gene>
    <name evidence="6" type="ORF">PG991_014054</name>
</gene>
<protein>
    <recommendedName>
        <fullName evidence="5">Protein kinase domain-containing protein</fullName>
    </recommendedName>
</protein>
<feature type="repeat" description="ANK" evidence="3">
    <location>
        <begin position="583"/>
        <end position="615"/>
    </location>
</feature>
<dbReference type="InterPro" id="IPR000719">
    <property type="entry name" value="Prot_kinase_dom"/>
</dbReference>
<feature type="binding site" evidence="4">
    <location>
        <position position="86"/>
    </location>
    <ligand>
        <name>ATP</name>
        <dbReference type="ChEBI" id="CHEBI:30616"/>
    </ligand>
</feature>
<evidence type="ECO:0000256" key="4">
    <source>
        <dbReference type="PROSITE-ProRule" id="PRU10141"/>
    </source>
</evidence>
<evidence type="ECO:0000313" key="6">
    <source>
        <dbReference type="EMBL" id="KAK8001832.1"/>
    </source>
</evidence>
<dbReference type="InterPro" id="IPR008271">
    <property type="entry name" value="Ser/Thr_kinase_AS"/>
</dbReference>
<dbReference type="InterPro" id="IPR036770">
    <property type="entry name" value="Ankyrin_rpt-contain_sf"/>
</dbReference>
<dbReference type="InterPro" id="IPR017441">
    <property type="entry name" value="Protein_kinase_ATP_BS"/>
</dbReference>
<evidence type="ECO:0000256" key="3">
    <source>
        <dbReference type="PROSITE-ProRule" id="PRU00023"/>
    </source>
</evidence>
<dbReference type="PROSITE" id="PS50011">
    <property type="entry name" value="PROTEIN_KINASE_DOM"/>
    <property type="match status" value="1"/>
</dbReference>
<dbReference type="Gene3D" id="1.10.510.10">
    <property type="entry name" value="Transferase(Phosphotransferase) domain 1"/>
    <property type="match status" value="1"/>
</dbReference>
<dbReference type="InterPro" id="IPR002110">
    <property type="entry name" value="Ankyrin_rpt"/>
</dbReference>
<dbReference type="InterPro" id="IPR050167">
    <property type="entry name" value="Ser_Thr_protein_kinase"/>
</dbReference>
<dbReference type="PROSITE" id="PS50088">
    <property type="entry name" value="ANK_REPEAT"/>
    <property type="match status" value="2"/>
</dbReference>
<evidence type="ECO:0000259" key="5">
    <source>
        <dbReference type="PROSITE" id="PS50011"/>
    </source>
</evidence>
<dbReference type="PANTHER" id="PTHR23257">
    <property type="entry name" value="SERINE-THREONINE PROTEIN KINASE"/>
    <property type="match status" value="1"/>
</dbReference>